<keyword evidence="2" id="KW-1185">Reference proteome</keyword>
<reference evidence="1 2" key="1">
    <citation type="submission" date="2016-10" db="EMBL/GenBank/DDBJ databases">
        <authorList>
            <person name="de Groot N.N."/>
        </authorList>
    </citation>
    <scope>NUCLEOTIDE SEQUENCE [LARGE SCALE GENOMIC DNA]</scope>
    <source>
        <strain evidence="1 2">DSM 9990</strain>
    </source>
</reference>
<proteinExistence type="predicted"/>
<accession>A0A1I4TGG5</accession>
<evidence type="ECO:0000313" key="2">
    <source>
        <dbReference type="Proteomes" id="UP000199611"/>
    </source>
</evidence>
<dbReference type="OrthoDB" id="5521552at2"/>
<dbReference type="AlphaFoldDB" id="A0A1I4TGG5"/>
<dbReference type="RefSeq" id="WP_093394550.1">
    <property type="nucleotide sequence ID" value="NZ_FOUU01000003.1"/>
</dbReference>
<dbReference type="EMBL" id="FOUU01000003">
    <property type="protein sequence ID" value="SFM75888.1"/>
    <property type="molecule type" value="Genomic_DNA"/>
</dbReference>
<dbReference type="Proteomes" id="UP000199611">
    <property type="component" value="Unassembled WGS sequence"/>
</dbReference>
<dbReference type="STRING" id="39841.SAMN05660836_01405"/>
<organism evidence="1 2">
    <name type="scientific">Thermodesulforhabdus norvegica</name>
    <dbReference type="NCBI Taxonomy" id="39841"/>
    <lineage>
        <taxon>Bacteria</taxon>
        <taxon>Pseudomonadati</taxon>
        <taxon>Thermodesulfobacteriota</taxon>
        <taxon>Syntrophobacteria</taxon>
        <taxon>Syntrophobacterales</taxon>
        <taxon>Thermodesulforhabdaceae</taxon>
        <taxon>Thermodesulforhabdus</taxon>
    </lineage>
</organism>
<protein>
    <submittedName>
        <fullName evidence="1">Uncharacterized protein</fullName>
    </submittedName>
</protein>
<gene>
    <name evidence="1" type="ORF">SAMN05660836_01405</name>
</gene>
<name>A0A1I4TGG5_9BACT</name>
<evidence type="ECO:0000313" key="1">
    <source>
        <dbReference type="EMBL" id="SFM75888.1"/>
    </source>
</evidence>
<sequence>MIFRFGRRRERSKRAKDRLESCINTILDLNERLGEGKISPDIIQHFKRLKQTFSDLDDAMVDEKEVNRIEDATNKLLQEIRALYGESFLKKLYDMPKH</sequence>